<dbReference type="Gene3D" id="2.30.30.240">
    <property type="entry name" value="PRC-barrel domain"/>
    <property type="match status" value="1"/>
</dbReference>
<comment type="function">
    <text evidence="5">An accessory protein needed during the final step in the assembly of 30S ribosomal subunit, possibly for assembly of the head region. Essential for efficient processing of 16S rRNA. May be needed both before and after RbfA during the maturation of 16S rRNA. It has affinity for free ribosomal 30S subunits but not for 70S ribosomes.</text>
</comment>
<evidence type="ECO:0000259" key="6">
    <source>
        <dbReference type="Pfam" id="PF01782"/>
    </source>
</evidence>
<evidence type="ECO:0000313" key="8">
    <source>
        <dbReference type="EMBL" id="RGQ04175.1"/>
    </source>
</evidence>
<keyword evidence="1 5" id="KW-0963">Cytoplasm</keyword>
<evidence type="ECO:0000256" key="5">
    <source>
        <dbReference type="HAMAP-Rule" id="MF_00014"/>
    </source>
</evidence>
<dbReference type="HAMAP" id="MF_00014">
    <property type="entry name" value="Ribosome_mat_RimM"/>
    <property type="match status" value="1"/>
</dbReference>
<dbReference type="Proteomes" id="UP000284662">
    <property type="component" value="Unassembled WGS sequence"/>
</dbReference>
<dbReference type="NCBIfam" id="TIGR02273">
    <property type="entry name" value="16S_RimM"/>
    <property type="match status" value="1"/>
</dbReference>
<sequence length="173" mass="19581">MKKSLKSATNKKIIIGKIGTAHGVRGDMKVYPLTDFPDRFNTIKKAYVDDKEINIISTRYQGNFVVMKVEGVNSREEVARFTNKLLKINRSDVPPLEDGEYYAFDIIGLQVINQDDVVLGEITEILKTGSNDVYITKAKDGRQILIPALKKVVTEINIEDGFMKVIWDENQDV</sequence>
<comment type="similarity">
    <text evidence="5">Belongs to the RimM family.</text>
</comment>
<evidence type="ECO:0000256" key="4">
    <source>
        <dbReference type="ARBA" id="ARBA00023186"/>
    </source>
</evidence>
<keyword evidence="4 5" id="KW-0143">Chaperone</keyword>
<comment type="caution">
    <text evidence="8">The sequence shown here is derived from an EMBL/GenBank/DDBJ whole genome shotgun (WGS) entry which is preliminary data.</text>
</comment>
<dbReference type="GO" id="GO:0006364">
    <property type="term" value="P:rRNA processing"/>
    <property type="evidence" value="ECO:0007669"/>
    <property type="project" value="UniProtKB-UniRule"/>
</dbReference>
<dbReference type="PANTHER" id="PTHR33692">
    <property type="entry name" value="RIBOSOME MATURATION FACTOR RIMM"/>
    <property type="match status" value="1"/>
</dbReference>
<evidence type="ECO:0000256" key="2">
    <source>
        <dbReference type="ARBA" id="ARBA00022517"/>
    </source>
</evidence>
<keyword evidence="3 5" id="KW-0698">rRNA processing</keyword>
<dbReference type="SUPFAM" id="SSF50447">
    <property type="entry name" value="Translation proteins"/>
    <property type="match status" value="1"/>
</dbReference>
<evidence type="ECO:0000259" key="7">
    <source>
        <dbReference type="Pfam" id="PF24986"/>
    </source>
</evidence>
<name>A0A411ZN01_9FIRM</name>
<comment type="subunit">
    <text evidence="5">Binds ribosomal protein uS19.</text>
</comment>
<feature type="domain" description="Ribosome maturation factor RimM PRC barrel" evidence="7">
    <location>
        <begin position="104"/>
        <end position="168"/>
    </location>
</feature>
<evidence type="ECO:0000313" key="9">
    <source>
        <dbReference type="Proteomes" id="UP000284662"/>
    </source>
</evidence>
<dbReference type="GO" id="GO:0042274">
    <property type="term" value="P:ribosomal small subunit biogenesis"/>
    <property type="evidence" value="ECO:0007669"/>
    <property type="project" value="UniProtKB-UniRule"/>
</dbReference>
<gene>
    <name evidence="5 8" type="primary">rimM</name>
    <name evidence="8" type="ORF">DWZ11_08505</name>
</gene>
<evidence type="ECO:0000256" key="3">
    <source>
        <dbReference type="ARBA" id="ARBA00022552"/>
    </source>
</evidence>
<dbReference type="InterPro" id="IPR036976">
    <property type="entry name" value="RimM_N_sf"/>
</dbReference>
<dbReference type="AlphaFoldDB" id="A0A411ZN01"/>
<dbReference type="InterPro" id="IPR009000">
    <property type="entry name" value="Transl_B-barrel_sf"/>
</dbReference>
<dbReference type="InterPro" id="IPR002676">
    <property type="entry name" value="RimM_N"/>
</dbReference>
<dbReference type="EMBL" id="QRST01000017">
    <property type="protein sequence ID" value="RGQ04175.1"/>
    <property type="molecule type" value="Genomic_DNA"/>
</dbReference>
<dbReference type="InterPro" id="IPR011961">
    <property type="entry name" value="RimM"/>
</dbReference>
<dbReference type="GO" id="GO:0005737">
    <property type="term" value="C:cytoplasm"/>
    <property type="evidence" value="ECO:0007669"/>
    <property type="project" value="UniProtKB-SubCell"/>
</dbReference>
<dbReference type="InterPro" id="IPR056792">
    <property type="entry name" value="PRC_RimM"/>
</dbReference>
<protein>
    <recommendedName>
        <fullName evidence="5">Ribosome maturation factor RimM</fullName>
    </recommendedName>
</protein>
<dbReference type="Pfam" id="PF01782">
    <property type="entry name" value="RimM"/>
    <property type="match status" value="1"/>
</dbReference>
<feature type="domain" description="RimM N-terminal" evidence="6">
    <location>
        <begin position="15"/>
        <end position="92"/>
    </location>
</feature>
<organism evidence="8 9">
    <name type="scientific">Megamonas rupellensis</name>
    <dbReference type="NCBI Taxonomy" id="491921"/>
    <lineage>
        <taxon>Bacteria</taxon>
        <taxon>Bacillati</taxon>
        <taxon>Bacillota</taxon>
        <taxon>Negativicutes</taxon>
        <taxon>Selenomonadales</taxon>
        <taxon>Selenomonadaceae</taxon>
        <taxon>Megamonas</taxon>
    </lineage>
</organism>
<dbReference type="SUPFAM" id="SSF50346">
    <property type="entry name" value="PRC-barrel domain"/>
    <property type="match status" value="1"/>
</dbReference>
<reference evidence="8 9" key="1">
    <citation type="submission" date="2018-08" db="EMBL/GenBank/DDBJ databases">
        <title>A genome reference for cultivated species of the human gut microbiota.</title>
        <authorList>
            <person name="Zou Y."/>
            <person name="Xue W."/>
            <person name="Luo G."/>
        </authorList>
    </citation>
    <scope>NUCLEOTIDE SEQUENCE [LARGE SCALE GENOMIC DNA]</scope>
    <source>
        <strain evidence="8 9">AF29-2</strain>
    </source>
</reference>
<dbReference type="Pfam" id="PF24986">
    <property type="entry name" value="PRC_RimM"/>
    <property type="match status" value="1"/>
</dbReference>
<evidence type="ECO:0000256" key="1">
    <source>
        <dbReference type="ARBA" id="ARBA00022490"/>
    </source>
</evidence>
<dbReference type="GO" id="GO:0043022">
    <property type="term" value="F:ribosome binding"/>
    <property type="evidence" value="ECO:0007669"/>
    <property type="project" value="InterPro"/>
</dbReference>
<dbReference type="RefSeq" id="WP_117976812.1">
    <property type="nucleotide sequence ID" value="NZ_QRST01000017.1"/>
</dbReference>
<proteinExistence type="inferred from homology"/>
<dbReference type="PANTHER" id="PTHR33692:SF1">
    <property type="entry name" value="RIBOSOME MATURATION FACTOR RIMM"/>
    <property type="match status" value="1"/>
</dbReference>
<comment type="subcellular location">
    <subcellularLocation>
        <location evidence="5">Cytoplasm</location>
    </subcellularLocation>
</comment>
<keyword evidence="2 5" id="KW-0690">Ribosome biogenesis</keyword>
<comment type="domain">
    <text evidence="5">The PRC barrel domain binds ribosomal protein uS19.</text>
</comment>
<dbReference type="Gene3D" id="2.40.30.60">
    <property type="entry name" value="RimM"/>
    <property type="match status" value="1"/>
</dbReference>
<dbReference type="InterPro" id="IPR011033">
    <property type="entry name" value="PRC_barrel-like_sf"/>
</dbReference>
<dbReference type="GO" id="GO:0005840">
    <property type="term" value="C:ribosome"/>
    <property type="evidence" value="ECO:0007669"/>
    <property type="project" value="InterPro"/>
</dbReference>
<accession>A0A411ZN01</accession>